<dbReference type="Proteomes" id="UP001597214">
    <property type="component" value="Unassembled WGS sequence"/>
</dbReference>
<dbReference type="Pfam" id="PF13302">
    <property type="entry name" value="Acetyltransf_3"/>
    <property type="match status" value="1"/>
</dbReference>
<dbReference type="SUPFAM" id="SSF55729">
    <property type="entry name" value="Acyl-CoA N-acyltransferases (Nat)"/>
    <property type="match status" value="1"/>
</dbReference>
<name>A0ABW4LSU0_9BACI</name>
<organism evidence="2 3">
    <name type="scientific">Bacillus salitolerans</name>
    <dbReference type="NCBI Taxonomy" id="1437434"/>
    <lineage>
        <taxon>Bacteria</taxon>
        <taxon>Bacillati</taxon>
        <taxon>Bacillota</taxon>
        <taxon>Bacilli</taxon>
        <taxon>Bacillales</taxon>
        <taxon>Bacillaceae</taxon>
        <taxon>Bacillus</taxon>
    </lineage>
</organism>
<dbReference type="Gene3D" id="3.40.630.30">
    <property type="match status" value="1"/>
</dbReference>
<evidence type="ECO:0000259" key="1">
    <source>
        <dbReference type="PROSITE" id="PS51186"/>
    </source>
</evidence>
<dbReference type="RefSeq" id="WP_377929367.1">
    <property type="nucleotide sequence ID" value="NZ_JBHUEM010000039.1"/>
</dbReference>
<dbReference type="EMBL" id="JBHUEM010000039">
    <property type="protein sequence ID" value="MFD1738152.1"/>
    <property type="molecule type" value="Genomic_DNA"/>
</dbReference>
<keyword evidence="3" id="KW-1185">Reference proteome</keyword>
<dbReference type="GO" id="GO:0016746">
    <property type="term" value="F:acyltransferase activity"/>
    <property type="evidence" value="ECO:0007669"/>
    <property type="project" value="UniProtKB-KW"/>
</dbReference>
<evidence type="ECO:0000313" key="2">
    <source>
        <dbReference type="EMBL" id="MFD1738152.1"/>
    </source>
</evidence>
<dbReference type="EC" id="2.3.-.-" evidence="2"/>
<dbReference type="CDD" id="cd04301">
    <property type="entry name" value="NAT_SF"/>
    <property type="match status" value="1"/>
</dbReference>
<proteinExistence type="predicted"/>
<dbReference type="InterPro" id="IPR016181">
    <property type="entry name" value="Acyl_CoA_acyltransferase"/>
</dbReference>
<reference evidence="3" key="1">
    <citation type="journal article" date="2019" name="Int. J. Syst. Evol. Microbiol.">
        <title>The Global Catalogue of Microorganisms (GCM) 10K type strain sequencing project: providing services to taxonomists for standard genome sequencing and annotation.</title>
        <authorList>
            <consortium name="The Broad Institute Genomics Platform"/>
            <consortium name="The Broad Institute Genome Sequencing Center for Infectious Disease"/>
            <person name="Wu L."/>
            <person name="Ma J."/>
        </authorList>
    </citation>
    <scope>NUCLEOTIDE SEQUENCE [LARGE SCALE GENOMIC DNA]</scope>
    <source>
        <strain evidence="3">CCUG 49339</strain>
    </source>
</reference>
<dbReference type="PROSITE" id="PS51186">
    <property type="entry name" value="GNAT"/>
    <property type="match status" value="1"/>
</dbReference>
<keyword evidence="2" id="KW-0808">Transferase</keyword>
<sequence>MLHFKEFNKDTETEELVHFLIGDTWPFHGQVNPKEESIIKSLNDGFYTENGTRTFWMEQTDRKIGLIRLFDLEDPTCLFDIRLKEAWRQKGIGSKAVRWIADFAFRNYPELIRVEGHTRHDNVGMRKTFSNNGYVKEAYNRKSWPQEGVLFDSVSYAMIREDWKNGTTTPIHDLYTI</sequence>
<evidence type="ECO:0000313" key="3">
    <source>
        <dbReference type="Proteomes" id="UP001597214"/>
    </source>
</evidence>
<accession>A0ABW4LSU0</accession>
<gene>
    <name evidence="2" type="ORF">ACFSCX_16615</name>
</gene>
<keyword evidence="2" id="KW-0012">Acyltransferase</keyword>
<dbReference type="PANTHER" id="PTHR43415:SF3">
    <property type="entry name" value="GNAT-FAMILY ACETYLTRANSFERASE"/>
    <property type="match status" value="1"/>
</dbReference>
<dbReference type="PANTHER" id="PTHR43415">
    <property type="entry name" value="SPERMIDINE N(1)-ACETYLTRANSFERASE"/>
    <property type="match status" value="1"/>
</dbReference>
<comment type="caution">
    <text evidence="2">The sequence shown here is derived from an EMBL/GenBank/DDBJ whole genome shotgun (WGS) entry which is preliminary data.</text>
</comment>
<feature type="domain" description="N-acetyltransferase" evidence="1">
    <location>
        <begin position="2"/>
        <end position="161"/>
    </location>
</feature>
<protein>
    <submittedName>
        <fullName evidence="2">GNAT family N-acetyltransferase</fullName>
        <ecNumber evidence="2">2.3.-.-</ecNumber>
    </submittedName>
</protein>
<dbReference type="InterPro" id="IPR000182">
    <property type="entry name" value="GNAT_dom"/>
</dbReference>